<dbReference type="InterPro" id="IPR013655">
    <property type="entry name" value="PAS_fold_3"/>
</dbReference>
<protein>
    <submittedName>
        <fullName evidence="7">PAS domain-containing protein</fullName>
    </submittedName>
</protein>
<dbReference type="EMBL" id="JACJTU010000049">
    <property type="protein sequence ID" value="MBD2738424.1"/>
    <property type="molecule type" value="Genomic_DNA"/>
</dbReference>
<dbReference type="RefSeq" id="WP_190958962.1">
    <property type="nucleotide sequence ID" value="NZ_JACJTU010000049.1"/>
</dbReference>
<evidence type="ECO:0000256" key="1">
    <source>
        <dbReference type="ARBA" id="ARBA00022777"/>
    </source>
</evidence>
<feature type="domain" description="Histidine kinase" evidence="4">
    <location>
        <begin position="809"/>
        <end position="1011"/>
    </location>
</feature>
<evidence type="ECO:0000259" key="4">
    <source>
        <dbReference type="PROSITE" id="PS50109"/>
    </source>
</evidence>
<dbReference type="InterPro" id="IPR005467">
    <property type="entry name" value="His_kinase_dom"/>
</dbReference>
<dbReference type="SMART" id="SM00091">
    <property type="entry name" value="PAS"/>
    <property type="match status" value="3"/>
</dbReference>
<feature type="domain" description="PAS" evidence="5">
    <location>
        <begin position="663"/>
        <end position="740"/>
    </location>
</feature>
<dbReference type="PROSITE" id="PS50113">
    <property type="entry name" value="PAC"/>
    <property type="match status" value="3"/>
</dbReference>
<dbReference type="Pfam" id="PF25487">
    <property type="entry name" value="ETR1_N"/>
    <property type="match status" value="1"/>
</dbReference>
<name>A0ABR8KFU3_9NOSO</name>
<dbReference type="PROSITE" id="PS50109">
    <property type="entry name" value="HIS_KIN"/>
    <property type="match status" value="1"/>
</dbReference>
<dbReference type="SUPFAM" id="SSF55874">
    <property type="entry name" value="ATPase domain of HSP90 chaperone/DNA topoisomerase II/histidine kinase"/>
    <property type="match status" value="1"/>
</dbReference>
<keyword evidence="8" id="KW-1185">Reference proteome</keyword>
<dbReference type="Pfam" id="PF08448">
    <property type="entry name" value="PAS_4"/>
    <property type="match status" value="1"/>
</dbReference>
<keyword evidence="3" id="KW-0812">Transmembrane</keyword>
<keyword evidence="1" id="KW-0418">Kinase</keyword>
<keyword evidence="1" id="KW-0808">Transferase</keyword>
<dbReference type="PROSITE" id="PS50112">
    <property type="entry name" value="PAS"/>
    <property type="match status" value="2"/>
</dbReference>
<dbReference type="InterPro" id="IPR000700">
    <property type="entry name" value="PAS-assoc_C"/>
</dbReference>
<evidence type="ECO:0000259" key="5">
    <source>
        <dbReference type="PROSITE" id="PS50112"/>
    </source>
</evidence>
<dbReference type="InterPro" id="IPR003594">
    <property type="entry name" value="HATPase_dom"/>
</dbReference>
<dbReference type="Gene3D" id="3.30.450.20">
    <property type="entry name" value="PAS domain"/>
    <property type="match status" value="5"/>
</dbReference>
<feature type="coiled-coil region" evidence="2">
    <location>
        <begin position="125"/>
        <end position="152"/>
    </location>
</feature>
<dbReference type="Pfam" id="PF07568">
    <property type="entry name" value="HisKA_2"/>
    <property type="match status" value="1"/>
</dbReference>
<dbReference type="SUPFAM" id="SSF55785">
    <property type="entry name" value="PYP-like sensor domain (PAS domain)"/>
    <property type="match status" value="5"/>
</dbReference>
<dbReference type="Gene3D" id="3.30.565.10">
    <property type="entry name" value="Histidine kinase-like ATPase, C-terminal domain"/>
    <property type="match status" value="1"/>
</dbReference>
<evidence type="ECO:0000259" key="6">
    <source>
        <dbReference type="PROSITE" id="PS50113"/>
    </source>
</evidence>
<dbReference type="NCBIfam" id="TIGR00229">
    <property type="entry name" value="sensory_box"/>
    <property type="match status" value="3"/>
</dbReference>
<sequence length="1022" mass="116051">MQELLKTLVAYKQFVPHGHCYLWKPELVGLHIASDFLIALAYYSIPVTLVYFVRKRRNLPFNSVVLLFAIFILTCGTSHLAEIWTLWYPTYWLSGCIKAITALVSLYTSLMLIELIPTVLALPSSGQMEAANRELERQIRERQQAEMALQEREVMLRGIGDNLPNGAIYQVTRELDGSDRFYYLSTGIEKLTQVKAEDALKDSSLLYRQVIPEDLPPLQAAVDKSWRELSVFDIQLRILTPSGQLKWFHFRSMPRKLPDGRVAWDGLVVDVTELKHTEETLRKSKALLEESQLVARLGNWEFEIASQKIRWSKQLFELFGRDPAKSEPNYQEILQMYYPEDAGKLAQAIEQAISTGESYKLILRASPNESTIYIEEIGYAEFNGDGKVIRLYGTSQDVTERETALIKGQKAKEQLQRSETLLAAAQKIAHMGSWEWHLAPQKQIWSAETFCIFGLNPSQSAPTQAEFIQMVHPEDRPKLQKQLVQAIAKGKPFNLEYRIVRPDGSLRYLESKAEVAYNPQGQTIRLYGAILDITERKILERELAYKQQLLDAFIISAPIGITILDRETRYLFINEALAEINGISATGHIGKTPWDIIPDIAPKQQKLFEHVLTTGEAILDFELSGETPKLPGVIRTWLASYFPILSEESQPIGIGIVVVEITERKRVEQMLELQAVITRNIAEGICLVGVDNGIFVYANPKFEQMFGYDSDELIGKHVSIVNYGDEHTTPEDVNQAIRSIIFEHGEATYEVHNVKKDGTPFWCSATASIFDHPEYGKVIVAVHQDITEHKQAKEKIKASLKEKEVLLQEIHHRVKNNLGIVSSLLQMQCRRTEDPQATAILRDSQNRIGSIALVHEKLYRSEDLANINFAQYIPDLTSNLFDSYNVKSSQIKLNIQVDNTILDIETAIPCSLIINELVSNSLKYAFPNNRIGEIEVRLYQENKPLIQKQHERNLTLIVRDNGIGLPADFDCKKTKTLGISLIQGLTKQLRGNIEINSHQGTEFKITFIQGNASSSETNYKPR</sequence>
<dbReference type="InterPro" id="IPR035965">
    <property type="entry name" value="PAS-like_dom_sf"/>
</dbReference>
<feature type="domain" description="PAC" evidence="6">
    <location>
        <begin position="232"/>
        <end position="283"/>
    </location>
</feature>
<keyword evidence="3" id="KW-1133">Transmembrane helix</keyword>
<dbReference type="InterPro" id="IPR000014">
    <property type="entry name" value="PAS"/>
</dbReference>
<dbReference type="InterPro" id="IPR058544">
    <property type="entry name" value="ETR1_N"/>
</dbReference>
<dbReference type="SMART" id="SM00086">
    <property type="entry name" value="PAC"/>
    <property type="match status" value="5"/>
</dbReference>
<dbReference type="Gene3D" id="2.10.70.100">
    <property type="match status" value="2"/>
</dbReference>
<dbReference type="PANTHER" id="PTHR43065:SF23">
    <property type="entry name" value="SENSOR HISTIDINE KINASE PDTAS"/>
    <property type="match status" value="1"/>
</dbReference>
<gene>
    <name evidence="7" type="ORF">H6H03_31860</name>
</gene>
<dbReference type="Pfam" id="PF02518">
    <property type="entry name" value="HATPase_c"/>
    <property type="match status" value="1"/>
</dbReference>
<feature type="domain" description="PAS" evidence="5">
    <location>
        <begin position="445"/>
        <end position="490"/>
    </location>
</feature>
<evidence type="ECO:0000313" key="7">
    <source>
        <dbReference type="EMBL" id="MBD2738424.1"/>
    </source>
</evidence>
<dbReference type="PANTHER" id="PTHR43065">
    <property type="entry name" value="SENSOR HISTIDINE KINASE"/>
    <property type="match status" value="1"/>
</dbReference>
<dbReference type="InterPro" id="IPR001610">
    <property type="entry name" value="PAC"/>
</dbReference>
<dbReference type="Pfam" id="PF08447">
    <property type="entry name" value="PAS_3"/>
    <property type="match status" value="3"/>
</dbReference>
<feature type="transmembrane region" description="Helical" evidence="3">
    <location>
        <begin position="32"/>
        <end position="53"/>
    </location>
</feature>
<dbReference type="Proteomes" id="UP000637383">
    <property type="component" value="Unassembled WGS sequence"/>
</dbReference>
<keyword evidence="2" id="KW-0175">Coiled coil</keyword>
<reference evidence="7 8" key="1">
    <citation type="journal article" date="2020" name="ISME J.">
        <title>Comparative genomics reveals insights into cyanobacterial evolution and habitat adaptation.</title>
        <authorList>
            <person name="Chen M.Y."/>
            <person name="Teng W.K."/>
            <person name="Zhao L."/>
            <person name="Hu C.X."/>
            <person name="Zhou Y.K."/>
            <person name="Han B.P."/>
            <person name="Song L.R."/>
            <person name="Shu W.S."/>
        </authorList>
    </citation>
    <scope>NUCLEOTIDE SEQUENCE [LARGE SCALE GENOMIC DNA]</scope>
    <source>
        <strain evidence="7 8">FACHB-159</strain>
    </source>
</reference>
<evidence type="ECO:0000313" key="8">
    <source>
        <dbReference type="Proteomes" id="UP000637383"/>
    </source>
</evidence>
<dbReference type="Pfam" id="PF13426">
    <property type="entry name" value="PAS_9"/>
    <property type="match status" value="1"/>
</dbReference>
<comment type="caution">
    <text evidence="7">The sequence shown here is derived from an EMBL/GenBank/DDBJ whole genome shotgun (WGS) entry which is preliminary data.</text>
</comment>
<dbReference type="InterPro" id="IPR011495">
    <property type="entry name" value="Sig_transdc_His_kin_sub2_dim/P"/>
</dbReference>
<keyword evidence="3" id="KW-0472">Membrane</keyword>
<dbReference type="InterPro" id="IPR036890">
    <property type="entry name" value="HATPase_C_sf"/>
</dbReference>
<dbReference type="CDD" id="cd00130">
    <property type="entry name" value="PAS"/>
    <property type="match status" value="3"/>
</dbReference>
<evidence type="ECO:0000256" key="2">
    <source>
        <dbReference type="SAM" id="Coils"/>
    </source>
</evidence>
<evidence type="ECO:0000256" key="3">
    <source>
        <dbReference type="SAM" id="Phobius"/>
    </source>
</evidence>
<accession>A0ABR8KFU3</accession>
<feature type="domain" description="PAC" evidence="6">
    <location>
        <begin position="493"/>
        <end position="545"/>
    </location>
</feature>
<organism evidence="7 8">
    <name type="scientific">Nostoc paludosum FACHB-159</name>
    <dbReference type="NCBI Taxonomy" id="2692908"/>
    <lineage>
        <taxon>Bacteria</taxon>
        <taxon>Bacillati</taxon>
        <taxon>Cyanobacteriota</taxon>
        <taxon>Cyanophyceae</taxon>
        <taxon>Nostocales</taxon>
        <taxon>Nostocaceae</taxon>
        <taxon>Nostoc</taxon>
    </lineage>
</organism>
<proteinExistence type="predicted"/>
<dbReference type="SMART" id="SM00387">
    <property type="entry name" value="HATPase_c"/>
    <property type="match status" value="1"/>
</dbReference>
<feature type="domain" description="PAC" evidence="6">
    <location>
        <begin position="747"/>
        <end position="798"/>
    </location>
</feature>
<dbReference type="InterPro" id="IPR013656">
    <property type="entry name" value="PAS_4"/>
</dbReference>
<feature type="transmembrane region" description="Helical" evidence="3">
    <location>
        <begin position="65"/>
        <end position="87"/>
    </location>
</feature>